<evidence type="ECO:0000256" key="1">
    <source>
        <dbReference type="SAM" id="MobiDB-lite"/>
    </source>
</evidence>
<feature type="compositionally biased region" description="Basic and acidic residues" evidence="1">
    <location>
        <begin position="128"/>
        <end position="157"/>
    </location>
</feature>
<dbReference type="EMBL" id="BEXD01003101">
    <property type="protein sequence ID" value="GBC00208.1"/>
    <property type="molecule type" value="Genomic_DNA"/>
</dbReference>
<comment type="caution">
    <text evidence="2">The sequence shown here is derived from an EMBL/GenBank/DDBJ whole genome shotgun (WGS) entry which is preliminary data.</text>
</comment>
<evidence type="ECO:0000313" key="2">
    <source>
        <dbReference type="EMBL" id="GBC00208.1"/>
    </source>
</evidence>
<gene>
    <name evidence="2" type="ORF">RclHR1_03790001</name>
</gene>
<proteinExistence type="predicted"/>
<dbReference type="Proteomes" id="UP000247702">
    <property type="component" value="Unassembled WGS sequence"/>
</dbReference>
<feature type="compositionally biased region" description="Basic and acidic residues" evidence="1">
    <location>
        <begin position="100"/>
        <end position="109"/>
    </location>
</feature>
<feature type="compositionally biased region" description="Acidic residues" evidence="1">
    <location>
        <begin position="158"/>
        <end position="167"/>
    </location>
</feature>
<dbReference type="PANTHER" id="PTHR46579">
    <property type="entry name" value="F5/8 TYPE C DOMAIN-CONTAINING PROTEIN-RELATED"/>
    <property type="match status" value="1"/>
</dbReference>
<feature type="region of interest" description="Disordered" evidence="1">
    <location>
        <begin position="49"/>
        <end position="172"/>
    </location>
</feature>
<dbReference type="InterPro" id="IPR004242">
    <property type="entry name" value="Transposase_21"/>
</dbReference>
<sequence length="807" mass="94119">MSNKNLELCECLRCKRNGIGKYVHPTTKWRHSKKRKYNIELINDDIIDEEYNGCDDDDNDNSDESYDEYNSYNEESYGEESSNKKSYNENEEYYNEEESESHNEEKSESYNEEESEFHNEEESFYNSNEEKSESYNKEESEFHNEESFYNRKEADDWKETDDEEELIVSESENNSLNLEGSLKDRTLLENINLTTEIVTATVGISSKSTHSLIKMLKDIIPIKPIWVDRCINSCCAFTGDYENLNECIYCKAKRYQVEGQLRTQVAYFSIQDRLVIQYQDSARAKQLRYRSEYISRNIDGTIGDVFDGAQYKNLLQKGYFQDDRDIVLLGSVDGYQLFKQKCDDCWIILFINANLPPEQRVKKENLLITSIIPGPKAPKDFNSFLKPVVDELCLLEGGIDCYDGFTNEKFSLKATVLSWSGDTPGISKIALLMGHNSYIACRYCDLRGIYNNHIYYPTTPPSDANNTNETYNPSNLPRRMHSDYVTRIGQIVTIEPSRTRELLASNLGVVGRSVLLDIRSTQFPACFPVDIMHLFYENVAPYMLRHWMGSFFKDSTLNNQPYTLSNKQWSEIGANMDAIKKSIPTEFGQPPRNIFRHYSGYKAEEWASWITLYSLPLLKDQLPSVYYYQYLTSRLSAMKACFHYLLHVADSIQSNGPCCCTWQFPMERTCGMLQPLAKSRLHPYKNLTNNVYLLELFNNLCYYRKVHEQIFPPIPRKEYENHLVYSNENYDEEFQWPSKTYDLKKSEIKEIKSHLSVIDNKAAEMKLSDFETRGIKFGRLITSDGQVIGSEWIRRNKDWARINYTVL</sequence>
<name>A0A2Z6RCI6_9GLOM</name>
<feature type="compositionally biased region" description="Acidic residues" evidence="1">
    <location>
        <begin position="49"/>
        <end position="67"/>
    </location>
</feature>
<dbReference type="Pfam" id="PF02992">
    <property type="entry name" value="Transposase_21"/>
    <property type="match status" value="1"/>
</dbReference>
<accession>A0A2Z6RCI6</accession>
<dbReference type="AlphaFoldDB" id="A0A2Z6RCI6"/>
<protein>
    <recommendedName>
        <fullName evidence="4">Transposase domain-containing protein</fullName>
    </recommendedName>
</protein>
<feature type="compositionally biased region" description="Acidic residues" evidence="1">
    <location>
        <begin position="89"/>
        <end position="99"/>
    </location>
</feature>
<organism evidence="2 3">
    <name type="scientific">Rhizophagus clarus</name>
    <dbReference type="NCBI Taxonomy" id="94130"/>
    <lineage>
        <taxon>Eukaryota</taxon>
        <taxon>Fungi</taxon>
        <taxon>Fungi incertae sedis</taxon>
        <taxon>Mucoromycota</taxon>
        <taxon>Glomeromycotina</taxon>
        <taxon>Glomeromycetes</taxon>
        <taxon>Glomerales</taxon>
        <taxon>Glomeraceae</taxon>
        <taxon>Rhizophagus</taxon>
    </lineage>
</organism>
<keyword evidence="3" id="KW-1185">Reference proteome</keyword>
<evidence type="ECO:0008006" key="4">
    <source>
        <dbReference type="Google" id="ProtNLM"/>
    </source>
</evidence>
<dbReference type="PANTHER" id="PTHR46579:SF1">
    <property type="entry name" value="F5_8 TYPE C DOMAIN-CONTAINING PROTEIN"/>
    <property type="match status" value="1"/>
</dbReference>
<evidence type="ECO:0000313" key="3">
    <source>
        <dbReference type="Proteomes" id="UP000247702"/>
    </source>
</evidence>
<feature type="non-terminal residue" evidence="2">
    <location>
        <position position="807"/>
    </location>
</feature>
<reference evidence="2 3" key="1">
    <citation type="submission" date="2017-11" db="EMBL/GenBank/DDBJ databases">
        <title>The genome of Rhizophagus clarus HR1 reveals common genetic basis of auxotrophy among arbuscular mycorrhizal fungi.</title>
        <authorList>
            <person name="Kobayashi Y."/>
        </authorList>
    </citation>
    <scope>NUCLEOTIDE SEQUENCE [LARGE SCALE GENOMIC DNA]</scope>
    <source>
        <strain evidence="2 3">HR1</strain>
    </source>
</reference>